<name>A0A9D4Q4V3_RHISA</name>
<protein>
    <submittedName>
        <fullName evidence="1">Uncharacterized protein</fullName>
    </submittedName>
</protein>
<gene>
    <name evidence="1" type="ORF">HPB52_001648</name>
</gene>
<sequence length="63" mass="7224">MKTAQQWRTEQTPRLRSEDLIVVMKPRRTLNLKTVFKHGEVGSAVANYVGDLAAEDLSVWPVW</sequence>
<reference evidence="1" key="1">
    <citation type="journal article" date="2020" name="Cell">
        <title>Large-Scale Comparative Analyses of Tick Genomes Elucidate Their Genetic Diversity and Vector Capacities.</title>
        <authorList>
            <consortium name="Tick Genome and Microbiome Consortium (TIGMIC)"/>
            <person name="Jia N."/>
            <person name="Wang J."/>
            <person name="Shi W."/>
            <person name="Du L."/>
            <person name="Sun Y."/>
            <person name="Zhan W."/>
            <person name="Jiang J.F."/>
            <person name="Wang Q."/>
            <person name="Zhang B."/>
            <person name="Ji P."/>
            <person name="Bell-Sakyi L."/>
            <person name="Cui X.M."/>
            <person name="Yuan T.T."/>
            <person name="Jiang B.G."/>
            <person name="Yang W.F."/>
            <person name="Lam T.T."/>
            <person name="Chang Q.C."/>
            <person name="Ding S.J."/>
            <person name="Wang X.J."/>
            <person name="Zhu J.G."/>
            <person name="Ruan X.D."/>
            <person name="Zhao L."/>
            <person name="Wei J.T."/>
            <person name="Ye R.Z."/>
            <person name="Que T.C."/>
            <person name="Du C.H."/>
            <person name="Zhou Y.H."/>
            <person name="Cheng J.X."/>
            <person name="Dai P.F."/>
            <person name="Guo W.B."/>
            <person name="Han X.H."/>
            <person name="Huang E.J."/>
            <person name="Li L.F."/>
            <person name="Wei W."/>
            <person name="Gao Y.C."/>
            <person name="Liu J.Z."/>
            <person name="Shao H.Z."/>
            <person name="Wang X."/>
            <person name="Wang C.C."/>
            <person name="Yang T.C."/>
            <person name="Huo Q.B."/>
            <person name="Li W."/>
            <person name="Chen H.Y."/>
            <person name="Chen S.E."/>
            <person name="Zhou L.G."/>
            <person name="Ni X.B."/>
            <person name="Tian J.H."/>
            <person name="Sheng Y."/>
            <person name="Liu T."/>
            <person name="Pan Y.S."/>
            <person name="Xia L.Y."/>
            <person name="Li J."/>
            <person name="Zhao F."/>
            <person name="Cao W.C."/>
        </authorList>
    </citation>
    <scope>NUCLEOTIDE SEQUENCE</scope>
    <source>
        <strain evidence="1">Rsan-2018</strain>
    </source>
</reference>
<keyword evidence="2" id="KW-1185">Reference proteome</keyword>
<organism evidence="1 2">
    <name type="scientific">Rhipicephalus sanguineus</name>
    <name type="common">Brown dog tick</name>
    <name type="synonym">Ixodes sanguineus</name>
    <dbReference type="NCBI Taxonomy" id="34632"/>
    <lineage>
        <taxon>Eukaryota</taxon>
        <taxon>Metazoa</taxon>
        <taxon>Ecdysozoa</taxon>
        <taxon>Arthropoda</taxon>
        <taxon>Chelicerata</taxon>
        <taxon>Arachnida</taxon>
        <taxon>Acari</taxon>
        <taxon>Parasitiformes</taxon>
        <taxon>Ixodida</taxon>
        <taxon>Ixodoidea</taxon>
        <taxon>Ixodidae</taxon>
        <taxon>Rhipicephalinae</taxon>
        <taxon>Rhipicephalus</taxon>
        <taxon>Rhipicephalus</taxon>
    </lineage>
</organism>
<dbReference type="EMBL" id="JABSTV010001248">
    <property type="protein sequence ID" value="KAH7967688.1"/>
    <property type="molecule type" value="Genomic_DNA"/>
</dbReference>
<comment type="caution">
    <text evidence="1">The sequence shown here is derived from an EMBL/GenBank/DDBJ whole genome shotgun (WGS) entry which is preliminary data.</text>
</comment>
<proteinExistence type="predicted"/>
<dbReference type="AlphaFoldDB" id="A0A9D4Q4V3"/>
<accession>A0A9D4Q4V3</accession>
<evidence type="ECO:0000313" key="1">
    <source>
        <dbReference type="EMBL" id="KAH7967688.1"/>
    </source>
</evidence>
<reference evidence="1" key="2">
    <citation type="submission" date="2021-09" db="EMBL/GenBank/DDBJ databases">
        <authorList>
            <person name="Jia N."/>
            <person name="Wang J."/>
            <person name="Shi W."/>
            <person name="Du L."/>
            <person name="Sun Y."/>
            <person name="Zhan W."/>
            <person name="Jiang J."/>
            <person name="Wang Q."/>
            <person name="Zhang B."/>
            <person name="Ji P."/>
            <person name="Sakyi L.B."/>
            <person name="Cui X."/>
            <person name="Yuan T."/>
            <person name="Jiang B."/>
            <person name="Yang W."/>
            <person name="Lam T.T.-Y."/>
            <person name="Chang Q."/>
            <person name="Ding S."/>
            <person name="Wang X."/>
            <person name="Zhu J."/>
            <person name="Ruan X."/>
            <person name="Zhao L."/>
            <person name="Wei J."/>
            <person name="Que T."/>
            <person name="Du C."/>
            <person name="Cheng J."/>
            <person name="Dai P."/>
            <person name="Han X."/>
            <person name="Huang E."/>
            <person name="Gao Y."/>
            <person name="Liu J."/>
            <person name="Shao H."/>
            <person name="Ye R."/>
            <person name="Li L."/>
            <person name="Wei W."/>
            <person name="Wang X."/>
            <person name="Wang C."/>
            <person name="Huo Q."/>
            <person name="Li W."/>
            <person name="Guo W."/>
            <person name="Chen H."/>
            <person name="Chen S."/>
            <person name="Zhou L."/>
            <person name="Zhou L."/>
            <person name="Ni X."/>
            <person name="Tian J."/>
            <person name="Zhou Y."/>
            <person name="Sheng Y."/>
            <person name="Liu T."/>
            <person name="Pan Y."/>
            <person name="Xia L."/>
            <person name="Li J."/>
            <person name="Zhao F."/>
            <person name="Cao W."/>
        </authorList>
    </citation>
    <scope>NUCLEOTIDE SEQUENCE</scope>
    <source>
        <strain evidence="1">Rsan-2018</strain>
        <tissue evidence="1">Larvae</tissue>
    </source>
</reference>
<evidence type="ECO:0000313" key="2">
    <source>
        <dbReference type="Proteomes" id="UP000821837"/>
    </source>
</evidence>
<dbReference type="Proteomes" id="UP000821837">
    <property type="component" value="Unassembled WGS sequence"/>
</dbReference>